<gene>
    <name evidence="6" type="ORF">AARE701A_LOCUS15461</name>
</gene>
<evidence type="ECO:0000256" key="3">
    <source>
        <dbReference type="PROSITE-ProRule" id="PRU00339"/>
    </source>
</evidence>
<feature type="compositionally biased region" description="Basic and acidic residues" evidence="4">
    <location>
        <begin position="917"/>
        <end position="936"/>
    </location>
</feature>
<dbReference type="SUPFAM" id="SSF48452">
    <property type="entry name" value="TPR-like"/>
    <property type="match status" value="1"/>
</dbReference>
<keyword evidence="2 3" id="KW-0802">TPR repeat</keyword>
<dbReference type="SMART" id="SM00028">
    <property type="entry name" value="TPR"/>
    <property type="match status" value="5"/>
</dbReference>
<dbReference type="EMBL" id="LR999456">
    <property type="protein sequence ID" value="CAE6105928.1"/>
    <property type="molecule type" value="Genomic_DNA"/>
</dbReference>
<protein>
    <recommendedName>
        <fullName evidence="5">Oxidoreductase-like domain-containing protein</fullName>
    </recommendedName>
</protein>
<evidence type="ECO:0000313" key="6">
    <source>
        <dbReference type="EMBL" id="CAE6105928.1"/>
    </source>
</evidence>
<name>A0A8S2AI50_ARAAE</name>
<dbReference type="InterPro" id="IPR019180">
    <property type="entry name" value="Oxidoreductase-like_N"/>
</dbReference>
<evidence type="ECO:0000256" key="1">
    <source>
        <dbReference type="ARBA" id="ARBA00022737"/>
    </source>
</evidence>
<evidence type="ECO:0000313" key="7">
    <source>
        <dbReference type="Proteomes" id="UP000682877"/>
    </source>
</evidence>
<keyword evidence="7" id="KW-1185">Reference proteome</keyword>
<reference evidence="6" key="1">
    <citation type="submission" date="2021-01" db="EMBL/GenBank/DDBJ databases">
        <authorList>
            <person name="Bezrukov I."/>
        </authorList>
    </citation>
    <scope>NUCLEOTIDE SEQUENCE</scope>
</reference>
<dbReference type="PANTHER" id="PTHR16193">
    <property type="entry name" value="TETRATRICOPEPTIDE REPEAT PROTEIN 27"/>
    <property type="match status" value="1"/>
</dbReference>
<keyword evidence="1" id="KW-0677">Repeat</keyword>
<dbReference type="Pfam" id="PF13432">
    <property type="entry name" value="TPR_16"/>
    <property type="match status" value="1"/>
</dbReference>
<dbReference type="InterPro" id="IPR019734">
    <property type="entry name" value="TPR_rpt"/>
</dbReference>
<organism evidence="6 7">
    <name type="scientific">Arabidopsis arenosa</name>
    <name type="common">Sand rock-cress</name>
    <name type="synonym">Cardaminopsis arenosa</name>
    <dbReference type="NCBI Taxonomy" id="38785"/>
    <lineage>
        <taxon>Eukaryota</taxon>
        <taxon>Viridiplantae</taxon>
        <taxon>Streptophyta</taxon>
        <taxon>Embryophyta</taxon>
        <taxon>Tracheophyta</taxon>
        <taxon>Spermatophyta</taxon>
        <taxon>Magnoliopsida</taxon>
        <taxon>eudicotyledons</taxon>
        <taxon>Gunneridae</taxon>
        <taxon>Pentapetalae</taxon>
        <taxon>rosids</taxon>
        <taxon>malvids</taxon>
        <taxon>Brassicales</taxon>
        <taxon>Brassicaceae</taxon>
        <taxon>Camelineae</taxon>
        <taxon>Arabidopsis</taxon>
    </lineage>
</organism>
<accession>A0A8S2AI50</accession>
<dbReference type="InterPro" id="IPR011990">
    <property type="entry name" value="TPR-like_helical_dom_sf"/>
</dbReference>
<feature type="domain" description="Oxidoreductase-like" evidence="5">
    <location>
        <begin position="936"/>
        <end position="975"/>
    </location>
</feature>
<dbReference type="Pfam" id="PF09791">
    <property type="entry name" value="Oxidored-like"/>
    <property type="match status" value="1"/>
</dbReference>
<feature type="repeat" description="TPR" evidence="3">
    <location>
        <begin position="599"/>
        <end position="632"/>
    </location>
</feature>
<proteinExistence type="predicted"/>
<evidence type="ECO:0000256" key="2">
    <source>
        <dbReference type="ARBA" id="ARBA00022803"/>
    </source>
</evidence>
<dbReference type="AlphaFoldDB" id="A0A8S2AI50"/>
<dbReference type="InterPro" id="IPR044244">
    <property type="entry name" value="TTC27/Emw1"/>
</dbReference>
<dbReference type="PANTHER" id="PTHR16193:SF0">
    <property type="entry name" value="TETRATRICOPEPTIDE REPEAT PROTEIN 27"/>
    <property type="match status" value="1"/>
</dbReference>
<sequence length="981" mass="110642">MVDGEVEILRGYELRLLRCTISSELSLESQLLDESQSGIHPHDSLIRSLLSSIEAGDYLGALASDDTKLILGDCEFDLVDSVDSAERVYSQFLDKVESFVVNDSSDEIDKARRAILVMCLAIAAAFWFTRCNLTGSTEGSTNSIPFKELVEWENWAKIQLMSVGSDLLGKFSNLQHLVFARLLLLKLKDLLFETTATETFELRSISWWLVRVLLIHQRVLHEPSSSLSEMLQVYMAEALDHFGALEKVESYWGAKLLQDEASSITSIIHLEACVLQYIYGRIDPSRLQLESAKAAAGLEFSVTGALGFRTIHQVVPKAQMVLVANTSSSNGDVRLASEKADVGPYGAWEGETPQVFMTPKLVNNESESGKDSVPLKPVEQALILAQCLLIERGSRHDAMQSWDMAPYIEAIDSQKSTYFVLRCFCDLLRVRWESSRYRTRERARDMMDKLVGAISKSDPGVSNRIPLCYAVYLPTIPALRKEYGELLVSCGYGGEAITIFESLELWDNLIYCYCSMGKKSAAVDLINARLRERPNDPRLLCSLGDVTINDSCYEKALEVSNDKSVRAKRALARSAYNRGDFEKSKMLWEGAMALNSLYPDGWFSLGVAALKARDVQKALDAFTSAVHLDPDNWHAWNNIACLHMTKKRRKESFIAFKEALKLNRDSWQIWENFSHVAMDVGNTDKAFEAIQQVLKLSNNKKIDVVLLDRIMTELENRNSAYYDSVWIDLIDLPISSLSIEIEASSDELTETKQCSVTPAETQRHLELLGEIIQQIVKTESTSEIWGLYARWSRISGDLTACSEALLKQVRSYQGSEVWKDDDRFKKFARASLELCRVYMEMSVSTGSRRELFSAEMHLKNTIKQARESFPDTEELKELESCLEERPFTNYSITSVSPEQLKSPVTMATTESQNLVEASKEETNKKEKEIEDKKEEVSVPPPPEKPEPGDCCGSGCVRCVWDVYYEELEDYNNKLSGETKSI</sequence>
<dbReference type="Gene3D" id="1.25.40.10">
    <property type="entry name" value="Tetratricopeptide repeat domain"/>
    <property type="match status" value="1"/>
</dbReference>
<evidence type="ECO:0000259" key="5">
    <source>
        <dbReference type="Pfam" id="PF09791"/>
    </source>
</evidence>
<evidence type="ECO:0000256" key="4">
    <source>
        <dbReference type="SAM" id="MobiDB-lite"/>
    </source>
</evidence>
<dbReference type="Proteomes" id="UP000682877">
    <property type="component" value="Chromosome 6"/>
</dbReference>
<dbReference type="Pfam" id="PF13181">
    <property type="entry name" value="TPR_8"/>
    <property type="match status" value="1"/>
</dbReference>
<dbReference type="PROSITE" id="PS50005">
    <property type="entry name" value="TPR"/>
    <property type="match status" value="1"/>
</dbReference>
<feature type="region of interest" description="Disordered" evidence="4">
    <location>
        <begin position="910"/>
        <end position="949"/>
    </location>
</feature>